<dbReference type="Gene3D" id="1.10.1660.10">
    <property type="match status" value="1"/>
</dbReference>
<feature type="domain" description="HTH merR-type" evidence="8">
    <location>
        <begin position="3"/>
        <end position="72"/>
    </location>
</feature>
<dbReference type="PANTHER" id="PTHR30204:SF69">
    <property type="entry name" value="MERR-FAMILY TRANSCRIPTIONAL REGULATOR"/>
    <property type="match status" value="1"/>
</dbReference>
<evidence type="ECO:0000256" key="2">
    <source>
        <dbReference type="ARBA" id="ARBA00022466"/>
    </source>
</evidence>
<dbReference type="SUPFAM" id="SSF46955">
    <property type="entry name" value="Putative DNA-binding domain"/>
    <property type="match status" value="1"/>
</dbReference>
<keyword evidence="4" id="KW-0805">Transcription regulation</keyword>
<dbReference type="SMART" id="SM00422">
    <property type="entry name" value="HTH_MERR"/>
    <property type="match status" value="1"/>
</dbReference>
<dbReference type="Proteomes" id="UP000831189">
    <property type="component" value="Chromosome"/>
</dbReference>
<evidence type="ECO:0000256" key="5">
    <source>
        <dbReference type="ARBA" id="ARBA00023125"/>
    </source>
</evidence>
<reference evidence="9 10" key="1">
    <citation type="submission" date="2022-04" db="EMBL/GenBank/DDBJ databases">
        <title>Pseudomonas knackmussii B09-2.</title>
        <authorList>
            <person name="Deng Y."/>
        </authorList>
    </citation>
    <scope>NUCLEOTIDE SEQUENCE [LARGE SCALE GENOMIC DNA]</scope>
    <source>
        <strain evidence="9 10">B09-2</strain>
    </source>
</reference>
<keyword evidence="6" id="KW-0804">Transcription</keyword>
<gene>
    <name evidence="9" type="primary">merD</name>
    <name evidence="9" type="ORF">M0M42_13370</name>
</gene>
<dbReference type="EMBL" id="CP096208">
    <property type="protein sequence ID" value="UPQ81409.1"/>
    <property type="molecule type" value="Genomic_DNA"/>
</dbReference>
<protein>
    <recommendedName>
        <fullName evidence="1">HTH-type transcriptional regulator MerD</fullName>
    </recommendedName>
    <alternativeName>
        <fullName evidence="7">Mercuric resistance protein MerD</fullName>
    </alternativeName>
</protein>
<keyword evidence="3" id="KW-0678">Repressor</keyword>
<evidence type="ECO:0000256" key="1">
    <source>
        <dbReference type="ARBA" id="ARBA00019396"/>
    </source>
</evidence>
<dbReference type="PANTHER" id="PTHR30204">
    <property type="entry name" value="REDOX-CYCLING DRUG-SENSING TRANSCRIPTIONAL ACTIVATOR SOXR"/>
    <property type="match status" value="1"/>
</dbReference>
<dbReference type="InterPro" id="IPR000551">
    <property type="entry name" value="MerR-type_HTH_dom"/>
</dbReference>
<evidence type="ECO:0000256" key="3">
    <source>
        <dbReference type="ARBA" id="ARBA00022491"/>
    </source>
</evidence>
<evidence type="ECO:0000256" key="4">
    <source>
        <dbReference type="ARBA" id="ARBA00023015"/>
    </source>
</evidence>
<accession>A0ABY4KL63</accession>
<name>A0ABY4KL63_9PSED</name>
<organism evidence="9 10">
    <name type="scientific">Pseudomonas knackmussii</name>
    <dbReference type="NCBI Taxonomy" id="65741"/>
    <lineage>
        <taxon>Bacteria</taxon>
        <taxon>Pseudomonadati</taxon>
        <taxon>Pseudomonadota</taxon>
        <taxon>Gammaproteobacteria</taxon>
        <taxon>Pseudomonadales</taxon>
        <taxon>Pseudomonadaceae</taxon>
        <taxon>Pseudomonas</taxon>
    </lineage>
</organism>
<dbReference type="InterPro" id="IPR047057">
    <property type="entry name" value="MerR_fam"/>
</dbReference>
<dbReference type="PROSITE" id="PS50937">
    <property type="entry name" value="HTH_MERR_2"/>
    <property type="match status" value="1"/>
</dbReference>
<proteinExistence type="predicted"/>
<evidence type="ECO:0000313" key="9">
    <source>
        <dbReference type="EMBL" id="UPQ81409.1"/>
    </source>
</evidence>
<evidence type="ECO:0000313" key="10">
    <source>
        <dbReference type="Proteomes" id="UP000831189"/>
    </source>
</evidence>
<dbReference type="InterPro" id="IPR009061">
    <property type="entry name" value="DNA-bd_dom_put_sf"/>
</dbReference>
<dbReference type="PRINTS" id="PR00040">
    <property type="entry name" value="HTHMERR"/>
</dbReference>
<dbReference type="InterPro" id="IPR011797">
    <property type="entry name" value="MerD"/>
</dbReference>
<evidence type="ECO:0000259" key="8">
    <source>
        <dbReference type="PROSITE" id="PS50937"/>
    </source>
</evidence>
<dbReference type="CDD" id="cd01111">
    <property type="entry name" value="HTH_MerD"/>
    <property type="match status" value="1"/>
</dbReference>
<evidence type="ECO:0000256" key="6">
    <source>
        <dbReference type="ARBA" id="ARBA00023163"/>
    </source>
</evidence>
<keyword evidence="2" id="KW-0475">Mercuric resistance</keyword>
<keyword evidence="5" id="KW-0238">DNA-binding</keyword>
<keyword evidence="10" id="KW-1185">Reference proteome</keyword>
<sequence length="119" mass="13239">MSSYRISKLAEQAGVSVHVVRDYLLRGLLHPVRRTDSGYGIFDAQSLERLRFVRTAFEAGIDLRELARWCQALDGGGGDIDACRAHLRSLIAARRETLVVLDRQLAAVLPLAEAENRHA</sequence>
<evidence type="ECO:0000256" key="7">
    <source>
        <dbReference type="ARBA" id="ARBA00032882"/>
    </source>
</evidence>
<dbReference type="NCBIfam" id="TIGR02054">
    <property type="entry name" value="MerD"/>
    <property type="match status" value="1"/>
</dbReference>
<dbReference type="Pfam" id="PF13411">
    <property type="entry name" value="MerR_1"/>
    <property type="match status" value="1"/>
</dbReference>